<protein>
    <recommendedName>
        <fullName evidence="2">N-acetyltransferase domain-containing protein</fullName>
    </recommendedName>
</protein>
<dbReference type="Gene3D" id="3.40.630.30">
    <property type="match status" value="1"/>
</dbReference>
<feature type="region of interest" description="Disordered" evidence="1">
    <location>
        <begin position="79"/>
        <end position="111"/>
    </location>
</feature>
<proteinExistence type="predicted"/>
<dbReference type="InterPro" id="IPR052523">
    <property type="entry name" value="Trichothecene_AcTrans"/>
</dbReference>
<organism evidence="3 4">
    <name type="scientific">Byssothecium circinans</name>
    <dbReference type="NCBI Taxonomy" id="147558"/>
    <lineage>
        <taxon>Eukaryota</taxon>
        <taxon>Fungi</taxon>
        <taxon>Dikarya</taxon>
        <taxon>Ascomycota</taxon>
        <taxon>Pezizomycotina</taxon>
        <taxon>Dothideomycetes</taxon>
        <taxon>Pleosporomycetidae</taxon>
        <taxon>Pleosporales</taxon>
        <taxon>Massarineae</taxon>
        <taxon>Massarinaceae</taxon>
        <taxon>Byssothecium</taxon>
    </lineage>
</organism>
<dbReference type="OrthoDB" id="410198at2759"/>
<dbReference type="GO" id="GO:0016747">
    <property type="term" value="F:acyltransferase activity, transferring groups other than amino-acyl groups"/>
    <property type="evidence" value="ECO:0007669"/>
    <property type="project" value="InterPro"/>
</dbReference>
<name>A0A6A5TKY8_9PLEO</name>
<keyword evidence="4" id="KW-1185">Reference proteome</keyword>
<dbReference type="EMBL" id="ML977010">
    <property type="protein sequence ID" value="KAF1952570.1"/>
    <property type="molecule type" value="Genomic_DNA"/>
</dbReference>
<dbReference type="CDD" id="cd04301">
    <property type="entry name" value="NAT_SF"/>
    <property type="match status" value="1"/>
</dbReference>
<gene>
    <name evidence="3" type="ORF">CC80DRAFT_527831</name>
</gene>
<feature type="domain" description="N-acetyltransferase" evidence="2">
    <location>
        <begin position="78"/>
        <end position="223"/>
    </location>
</feature>
<dbReference type="PANTHER" id="PTHR42791">
    <property type="entry name" value="GNAT FAMILY ACETYLTRANSFERASE"/>
    <property type="match status" value="1"/>
</dbReference>
<evidence type="ECO:0000259" key="2">
    <source>
        <dbReference type="PROSITE" id="PS51186"/>
    </source>
</evidence>
<sequence>MPTPNSPYTLHLATPPSAPAIAAVLAQSWTSPFTHLQFGRIDALSLAAAMTPRIESKLETSTTSRTVSKIVAVAQWTLPAREPARDDQETPEEREERQRLEDEMYRNSLPEGSNKDLVMEFTLGLRELRAETLKGRPHYLLENIATLPGFRGKGLASRLLEWAFPLADEEGVLVYLDTAEDNPAMRLYKRLGFEERGRHSIENLERFWGKGVHTHVALVREPKRMSG</sequence>
<dbReference type="SUPFAM" id="SSF55729">
    <property type="entry name" value="Acyl-CoA N-acyltransferases (Nat)"/>
    <property type="match status" value="1"/>
</dbReference>
<dbReference type="InterPro" id="IPR016181">
    <property type="entry name" value="Acyl_CoA_acyltransferase"/>
</dbReference>
<dbReference type="AlphaFoldDB" id="A0A6A5TKY8"/>
<feature type="compositionally biased region" description="Basic and acidic residues" evidence="1">
    <location>
        <begin position="94"/>
        <end position="105"/>
    </location>
</feature>
<dbReference type="PROSITE" id="PS51186">
    <property type="entry name" value="GNAT"/>
    <property type="match status" value="1"/>
</dbReference>
<evidence type="ECO:0000313" key="4">
    <source>
        <dbReference type="Proteomes" id="UP000800035"/>
    </source>
</evidence>
<dbReference type="InterPro" id="IPR000182">
    <property type="entry name" value="GNAT_dom"/>
</dbReference>
<reference evidence="3" key="1">
    <citation type="journal article" date="2020" name="Stud. Mycol.">
        <title>101 Dothideomycetes genomes: a test case for predicting lifestyles and emergence of pathogens.</title>
        <authorList>
            <person name="Haridas S."/>
            <person name="Albert R."/>
            <person name="Binder M."/>
            <person name="Bloem J."/>
            <person name="Labutti K."/>
            <person name="Salamov A."/>
            <person name="Andreopoulos B."/>
            <person name="Baker S."/>
            <person name="Barry K."/>
            <person name="Bills G."/>
            <person name="Bluhm B."/>
            <person name="Cannon C."/>
            <person name="Castanera R."/>
            <person name="Culley D."/>
            <person name="Daum C."/>
            <person name="Ezra D."/>
            <person name="Gonzalez J."/>
            <person name="Henrissat B."/>
            <person name="Kuo A."/>
            <person name="Liang C."/>
            <person name="Lipzen A."/>
            <person name="Lutzoni F."/>
            <person name="Magnuson J."/>
            <person name="Mondo S."/>
            <person name="Nolan M."/>
            <person name="Ohm R."/>
            <person name="Pangilinan J."/>
            <person name="Park H.-J."/>
            <person name="Ramirez L."/>
            <person name="Alfaro M."/>
            <person name="Sun H."/>
            <person name="Tritt A."/>
            <person name="Yoshinaga Y."/>
            <person name="Zwiers L.-H."/>
            <person name="Turgeon B."/>
            <person name="Goodwin S."/>
            <person name="Spatafora J."/>
            <person name="Crous P."/>
            <person name="Grigoriev I."/>
        </authorList>
    </citation>
    <scope>NUCLEOTIDE SEQUENCE</scope>
    <source>
        <strain evidence="3">CBS 675.92</strain>
    </source>
</reference>
<evidence type="ECO:0000256" key="1">
    <source>
        <dbReference type="SAM" id="MobiDB-lite"/>
    </source>
</evidence>
<dbReference type="Pfam" id="PF00583">
    <property type="entry name" value="Acetyltransf_1"/>
    <property type="match status" value="1"/>
</dbReference>
<dbReference type="Proteomes" id="UP000800035">
    <property type="component" value="Unassembled WGS sequence"/>
</dbReference>
<accession>A0A6A5TKY8</accession>
<evidence type="ECO:0000313" key="3">
    <source>
        <dbReference type="EMBL" id="KAF1952570.1"/>
    </source>
</evidence>
<dbReference type="PANTHER" id="PTHR42791:SF1">
    <property type="entry name" value="N-ACETYLTRANSFERASE DOMAIN-CONTAINING PROTEIN"/>
    <property type="match status" value="1"/>
</dbReference>